<evidence type="ECO:0000256" key="1">
    <source>
        <dbReference type="ARBA" id="ARBA00009481"/>
    </source>
</evidence>
<evidence type="ECO:0000313" key="6">
    <source>
        <dbReference type="EMBL" id="MCA9754300.1"/>
    </source>
</evidence>
<feature type="domain" description="Glycosyltransferase subfamily 4-like N-terminal" evidence="5">
    <location>
        <begin position="27"/>
        <end position="177"/>
    </location>
</feature>
<accession>A0A956N7R5</accession>
<dbReference type="InterPro" id="IPR028098">
    <property type="entry name" value="Glyco_trans_4-like_N"/>
</dbReference>
<dbReference type="Pfam" id="PF00534">
    <property type="entry name" value="Glycos_transf_1"/>
    <property type="match status" value="1"/>
</dbReference>
<name>A0A956N7R5_UNCEI</name>
<dbReference type="PANTHER" id="PTHR12526:SF640">
    <property type="entry name" value="COLANIC ACID BIOSYNTHESIS GLYCOSYLTRANSFERASE WCAL-RELATED"/>
    <property type="match status" value="1"/>
</dbReference>
<dbReference type="CDD" id="cd03801">
    <property type="entry name" value="GT4_PimA-like"/>
    <property type="match status" value="1"/>
</dbReference>
<dbReference type="EMBL" id="JAGQHS010000002">
    <property type="protein sequence ID" value="MCA9754300.1"/>
    <property type="molecule type" value="Genomic_DNA"/>
</dbReference>
<evidence type="ECO:0000313" key="7">
    <source>
        <dbReference type="Proteomes" id="UP000739538"/>
    </source>
</evidence>
<reference evidence="6" key="2">
    <citation type="journal article" date="2021" name="Microbiome">
        <title>Successional dynamics and alternative stable states in a saline activated sludge microbial community over 9 years.</title>
        <authorList>
            <person name="Wang Y."/>
            <person name="Ye J."/>
            <person name="Ju F."/>
            <person name="Liu L."/>
            <person name="Boyd J.A."/>
            <person name="Deng Y."/>
            <person name="Parks D.H."/>
            <person name="Jiang X."/>
            <person name="Yin X."/>
            <person name="Woodcroft B.J."/>
            <person name="Tyson G.W."/>
            <person name="Hugenholtz P."/>
            <person name="Polz M.F."/>
            <person name="Zhang T."/>
        </authorList>
    </citation>
    <scope>NUCLEOTIDE SEQUENCE</scope>
    <source>
        <strain evidence="6">HKST-UBA02</strain>
    </source>
</reference>
<dbReference type="SUPFAM" id="SSF53756">
    <property type="entry name" value="UDP-Glycosyltransferase/glycogen phosphorylase"/>
    <property type="match status" value="1"/>
</dbReference>
<comment type="similarity">
    <text evidence="1">Belongs to the glycosyltransferase group 1 family. Glycosyltransferase 4 subfamily.</text>
</comment>
<keyword evidence="2" id="KW-0328">Glycosyltransferase</keyword>
<organism evidence="6 7">
    <name type="scientific">Eiseniibacteriota bacterium</name>
    <dbReference type="NCBI Taxonomy" id="2212470"/>
    <lineage>
        <taxon>Bacteria</taxon>
        <taxon>Candidatus Eiseniibacteriota</taxon>
    </lineage>
</organism>
<comment type="caution">
    <text evidence="6">The sequence shown here is derived from an EMBL/GenBank/DDBJ whole genome shotgun (WGS) entry which is preliminary data.</text>
</comment>
<sequence length="389" mass="42785">MSEGSGERPLRVAQWVRIRWWNACAYYAVSLAEGLARIGHESFVLAPKGTPAYEEAKTRGLRVPEIGDPGSSRPDEWLRSGRALRRFLEDEAIDVVNVHSGPGHARLSRLRTQLGFRVVRTRGDIRPPRTGSVQRWLYRDGTDHHLVSADFLRAPYDALGVPESRITTLRGGTDLARTDQVDREAARRAVRERLGLSPDQPLIGMIARLSPVKGHDVLLRAMAELRVRHPRAHLVCAGGNAQLTREQLERMAHEIGVGPRVHFVGRVEDPLEWAAALDVAVIASTGSEAICRSAFEYLAVRVPIVASRIHAVGEVLEGDVARLVPPASVIPLADALSGLLANADERVRLAEKGRAHVEEHYSLERFGASAAAVFRQLAQSRPSTGPRRP</sequence>
<reference evidence="6" key="1">
    <citation type="submission" date="2020-04" db="EMBL/GenBank/DDBJ databases">
        <authorList>
            <person name="Zhang T."/>
        </authorList>
    </citation>
    <scope>NUCLEOTIDE SEQUENCE</scope>
    <source>
        <strain evidence="6">HKST-UBA02</strain>
    </source>
</reference>
<proteinExistence type="inferred from homology"/>
<dbReference type="AlphaFoldDB" id="A0A956N7R5"/>
<protein>
    <submittedName>
        <fullName evidence="6">Glycosyltransferase family 4 protein</fullName>
    </submittedName>
</protein>
<dbReference type="Gene3D" id="3.40.50.2000">
    <property type="entry name" value="Glycogen Phosphorylase B"/>
    <property type="match status" value="2"/>
</dbReference>
<evidence type="ECO:0000259" key="4">
    <source>
        <dbReference type="Pfam" id="PF00534"/>
    </source>
</evidence>
<evidence type="ECO:0000256" key="3">
    <source>
        <dbReference type="ARBA" id="ARBA00022679"/>
    </source>
</evidence>
<dbReference type="InterPro" id="IPR001296">
    <property type="entry name" value="Glyco_trans_1"/>
</dbReference>
<feature type="domain" description="Glycosyl transferase family 1" evidence="4">
    <location>
        <begin position="188"/>
        <end position="355"/>
    </location>
</feature>
<dbReference type="Proteomes" id="UP000739538">
    <property type="component" value="Unassembled WGS sequence"/>
</dbReference>
<dbReference type="PANTHER" id="PTHR12526">
    <property type="entry name" value="GLYCOSYLTRANSFERASE"/>
    <property type="match status" value="1"/>
</dbReference>
<evidence type="ECO:0000259" key="5">
    <source>
        <dbReference type="Pfam" id="PF13439"/>
    </source>
</evidence>
<dbReference type="Pfam" id="PF13439">
    <property type="entry name" value="Glyco_transf_4"/>
    <property type="match status" value="1"/>
</dbReference>
<gene>
    <name evidence="6" type="ORF">KDA27_00750</name>
</gene>
<evidence type="ECO:0000256" key="2">
    <source>
        <dbReference type="ARBA" id="ARBA00022676"/>
    </source>
</evidence>
<dbReference type="GO" id="GO:0016757">
    <property type="term" value="F:glycosyltransferase activity"/>
    <property type="evidence" value="ECO:0007669"/>
    <property type="project" value="UniProtKB-KW"/>
</dbReference>
<keyword evidence="3" id="KW-0808">Transferase</keyword>